<dbReference type="EMBL" id="CP000834">
    <property type="protein sequence ID" value="ABV95837.1"/>
    <property type="molecule type" value="Genomic_DNA"/>
</dbReference>
<dbReference type="InterPro" id="IPR003362">
    <property type="entry name" value="Bact_transf"/>
</dbReference>
<comment type="similarity">
    <text evidence="1">Belongs to the bacterial sugar transferase family.</text>
</comment>
<keyword evidence="5" id="KW-0808">Transferase</keyword>
<keyword evidence="3" id="KW-0472">Membrane</keyword>
<dbReference type="Proteomes" id="UP000006833">
    <property type="component" value="Plasmid pDSHI04"/>
</dbReference>
<evidence type="ECO:0000259" key="4">
    <source>
        <dbReference type="Pfam" id="PF02397"/>
    </source>
</evidence>
<dbReference type="PANTHER" id="PTHR30576">
    <property type="entry name" value="COLANIC BIOSYNTHESIS UDP-GLUCOSE LIPID CARRIER TRANSFERASE"/>
    <property type="match status" value="1"/>
</dbReference>
<organism evidence="5 6">
    <name type="scientific">Dinoroseobacter shibae (strain DSM 16493 / NCIMB 14021 / DFL 12)</name>
    <dbReference type="NCBI Taxonomy" id="398580"/>
    <lineage>
        <taxon>Bacteria</taxon>
        <taxon>Pseudomonadati</taxon>
        <taxon>Pseudomonadota</taxon>
        <taxon>Alphaproteobacteria</taxon>
        <taxon>Rhodobacterales</taxon>
        <taxon>Roseobacteraceae</taxon>
        <taxon>Dinoroseobacter</taxon>
    </lineage>
</organism>
<keyword evidence="5" id="KW-0614">Plasmid</keyword>
<dbReference type="Pfam" id="PF02397">
    <property type="entry name" value="Bac_transf"/>
    <property type="match status" value="1"/>
</dbReference>
<dbReference type="OrthoDB" id="9808602at2"/>
<dbReference type="RefSeq" id="WP_012187405.1">
    <property type="nucleotide sequence ID" value="NC_009958.1"/>
</dbReference>
<dbReference type="HOGENOM" id="CLU_024920_1_2_5"/>
<evidence type="ECO:0000256" key="1">
    <source>
        <dbReference type="ARBA" id="ARBA00006464"/>
    </source>
</evidence>
<gene>
    <name evidence="5" type="ordered locus">Dshi_4120</name>
</gene>
<dbReference type="PANTHER" id="PTHR30576:SF20">
    <property type="entry name" value="QUINOVOSAMINEPHOSPHOTRANSFERAE-RELATED"/>
    <property type="match status" value="1"/>
</dbReference>
<dbReference type="KEGG" id="dsh:Dshi_4120"/>
<feature type="transmembrane region" description="Helical" evidence="3">
    <location>
        <begin position="7"/>
        <end position="31"/>
    </location>
</feature>
<name>A8LUC0_DINSH</name>
<evidence type="ECO:0000256" key="3">
    <source>
        <dbReference type="SAM" id="Phobius"/>
    </source>
</evidence>
<keyword evidence="2" id="KW-0270">Exopolysaccharide synthesis</keyword>
<sequence>MTPGKRALDLILALVLGIVLGPVIAGLALWLRLSQGAPVFHAAERMTTPERGFTLWKFRTMTVAAADSGVSGGDKAARITPAGRWLRRTRLDELPQLWNILRGDLSFVGPRPPLREYVERFPELYGRVLRSRPGVTGLATLTYHAHEERLLAACADPAETDAVYARACVPRKARLDLIYAAHRSVCFDLVLIARTAGRVLGR</sequence>
<keyword evidence="6" id="KW-1185">Reference proteome</keyword>
<reference evidence="6" key="1">
    <citation type="journal article" date="2010" name="ISME J.">
        <title>The complete genome sequence of the algal symbiont Dinoroseobacter shibae: a hitchhiker's guide to life in the sea.</title>
        <authorList>
            <person name="Wagner-Dobler I."/>
            <person name="Ballhausen B."/>
            <person name="Berger M."/>
            <person name="Brinkhoff T."/>
            <person name="Buchholz I."/>
            <person name="Bunk B."/>
            <person name="Cypionka H."/>
            <person name="Daniel R."/>
            <person name="Drepper T."/>
            <person name="Gerdts G."/>
            <person name="Hahnke S."/>
            <person name="Han C."/>
            <person name="Jahn D."/>
            <person name="Kalhoefer D."/>
            <person name="Kiss H."/>
            <person name="Klenk H.P."/>
            <person name="Kyrpides N."/>
            <person name="Liebl W."/>
            <person name="Liesegang H."/>
            <person name="Meincke L."/>
            <person name="Pati A."/>
            <person name="Petersen J."/>
            <person name="Piekarski T."/>
            <person name="Pommerenke C."/>
            <person name="Pradella S."/>
            <person name="Pukall R."/>
            <person name="Rabus R."/>
            <person name="Stackebrandt E."/>
            <person name="Thole S."/>
            <person name="Thompson L."/>
            <person name="Tielen P."/>
            <person name="Tomasch J."/>
            <person name="von Jan M."/>
            <person name="Wanphrut N."/>
            <person name="Wichels A."/>
            <person name="Zech H."/>
            <person name="Simon M."/>
        </authorList>
    </citation>
    <scope>NUCLEOTIDE SEQUENCE [LARGE SCALE GENOMIC DNA]</scope>
    <source>
        <strain evidence="6">DSM 16493 / NCIMB 14021 / DFL 12</strain>
        <plasmid evidence="6">Plasmid pDSHI04</plasmid>
    </source>
</reference>
<protein>
    <submittedName>
        <fullName evidence="5">Sugar transferase</fullName>
    </submittedName>
</protein>
<dbReference type="GO" id="GO:0016780">
    <property type="term" value="F:phosphotransferase activity, for other substituted phosphate groups"/>
    <property type="evidence" value="ECO:0007669"/>
    <property type="project" value="TreeGrafter"/>
</dbReference>
<feature type="domain" description="Bacterial sugar transferase" evidence="4">
    <location>
        <begin position="5"/>
        <end position="200"/>
    </location>
</feature>
<proteinExistence type="inferred from homology"/>
<geneLocation type="plasmid" evidence="5 6">
    <name>pDSHI04</name>
</geneLocation>
<accession>A8LUC0</accession>
<evidence type="ECO:0000313" key="5">
    <source>
        <dbReference type="EMBL" id="ABV95837.1"/>
    </source>
</evidence>
<keyword evidence="3" id="KW-1133">Transmembrane helix</keyword>
<keyword evidence="3" id="KW-0812">Transmembrane</keyword>
<dbReference type="AlphaFoldDB" id="A8LUC0"/>
<dbReference type="GO" id="GO:0000271">
    <property type="term" value="P:polysaccharide biosynthetic process"/>
    <property type="evidence" value="ECO:0007669"/>
    <property type="project" value="UniProtKB-KW"/>
</dbReference>
<evidence type="ECO:0000256" key="2">
    <source>
        <dbReference type="ARBA" id="ARBA00023169"/>
    </source>
</evidence>
<evidence type="ECO:0000313" key="6">
    <source>
        <dbReference type="Proteomes" id="UP000006833"/>
    </source>
</evidence>